<proteinExistence type="predicted"/>
<accession>A0ACB7UAY7</accession>
<dbReference type="EC" id="3.6.1.9" evidence="1"/>
<organism evidence="1 2">
    <name type="scientific">Dioscorea alata</name>
    <name type="common">Purple yam</name>
    <dbReference type="NCBI Taxonomy" id="55571"/>
    <lineage>
        <taxon>Eukaryota</taxon>
        <taxon>Viridiplantae</taxon>
        <taxon>Streptophyta</taxon>
        <taxon>Embryophyta</taxon>
        <taxon>Tracheophyta</taxon>
        <taxon>Spermatophyta</taxon>
        <taxon>Magnoliopsida</taxon>
        <taxon>Liliopsida</taxon>
        <taxon>Dioscoreales</taxon>
        <taxon>Dioscoreaceae</taxon>
        <taxon>Dioscorea</taxon>
    </lineage>
</organism>
<keyword evidence="2" id="KW-1185">Reference proteome</keyword>
<dbReference type="EMBL" id="CM037027">
    <property type="protein sequence ID" value="KAH7657489.1"/>
    <property type="molecule type" value="Genomic_DNA"/>
</dbReference>
<name>A0ACB7UAY7_DIOAL</name>
<evidence type="ECO:0000313" key="1">
    <source>
        <dbReference type="EMBL" id="KAH7657489.1"/>
    </source>
</evidence>
<evidence type="ECO:0000313" key="2">
    <source>
        <dbReference type="Proteomes" id="UP000827976"/>
    </source>
</evidence>
<dbReference type="Proteomes" id="UP000827976">
    <property type="component" value="Chromosome 17"/>
</dbReference>
<keyword evidence="1" id="KW-0808">Transferase</keyword>
<keyword evidence="1" id="KW-0378">Hydrolase</keyword>
<gene>
    <name evidence="1" type="ORF">IHE45_17G025500</name>
</gene>
<protein>
    <submittedName>
        <fullName evidence="1">Type I phosphodiesterase/nucleotide pyrophosphatase/phosphate transferase protein</fullName>
        <ecNumber evidence="1">3.6.1.9</ecNumber>
    </submittedName>
</protein>
<comment type="caution">
    <text evidence="1">The sequence shown here is derived from an EMBL/GenBank/DDBJ whole genome shotgun (WGS) entry which is preliminary data.</text>
</comment>
<reference evidence="2" key="1">
    <citation type="journal article" date="2022" name="Nat. Commun.">
        <title>Chromosome evolution and the genetic basis of agronomically important traits in greater yam.</title>
        <authorList>
            <person name="Bredeson J.V."/>
            <person name="Lyons J.B."/>
            <person name="Oniyinde I.O."/>
            <person name="Okereke N.R."/>
            <person name="Kolade O."/>
            <person name="Nnabue I."/>
            <person name="Nwadili C.O."/>
            <person name="Hribova E."/>
            <person name="Parker M."/>
            <person name="Nwogha J."/>
            <person name="Shu S."/>
            <person name="Carlson J."/>
            <person name="Kariba R."/>
            <person name="Muthemba S."/>
            <person name="Knop K."/>
            <person name="Barton G.J."/>
            <person name="Sherwood A.V."/>
            <person name="Lopez-Montes A."/>
            <person name="Asiedu R."/>
            <person name="Jamnadass R."/>
            <person name="Muchugi A."/>
            <person name="Goodstein D."/>
            <person name="Egesi C.N."/>
            <person name="Featherston J."/>
            <person name="Asfaw A."/>
            <person name="Simpson G.G."/>
            <person name="Dolezel J."/>
            <person name="Hendre P.S."/>
            <person name="Van Deynze A."/>
            <person name="Kumar P.L."/>
            <person name="Obidiegwu J.E."/>
            <person name="Bhattacharjee R."/>
            <person name="Rokhsar D.S."/>
        </authorList>
    </citation>
    <scope>NUCLEOTIDE SEQUENCE [LARGE SCALE GENOMIC DNA]</scope>
    <source>
        <strain evidence="2">cv. TDa95/00328</strain>
    </source>
</reference>
<sequence>MAMGDHPKWVICKNSSKRFYVFSASSCKASLMASPSQRDSTTTLLSHPPPFPPRSSLRRPSLLLVLTILALSATLTLGLLLCGFSFSSLILPLAQRSLSTLHRPTVILISSDGFRYGYHLKCPTPNIHRLISNGTEAVPGLIPVFPSITFPNHYSIVTGLYPESHGIINNYFIDPVTGDAFTTRSHEALWWLGEPLWETVSNQGFNAAAYFWAGSEVSKGSWHCPAEFCPKYNSSVPFEKRVDDVLSYFDLPIDEIPVFVALYFDEPDKKGHAFGPDHPEITNAVARIDSMLGRLIAGLEKRGIFEDVTIILVGDHGMAGICDQRIIFLDDLSPWIEIPEKWVQNYGPLLAIWPPANISAAEVVAAMNQGLSSGKVENGQHLSVYLKEDLPERLHYSSSYRIPPIVGLADEGYISVPKRPMSNICGGDHGYDNTLLSMRSIFVAHGPQFQRGRKVPPFENIQIYNLVTSILGLKGAPNNGSSTFPNSILQSV</sequence>